<dbReference type="PROSITE" id="PS00136">
    <property type="entry name" value="SUBTILASE_ASP"/>
    <property type="match status" value="1"/>
</dbReference>
<evidence type="ECO:0000256" key="3">
    <source>
        <dbReference type="ARBA" id="ARBA00022723"/>
    </source>
</evidence>
<feature type="active site" description="Charge relay system" evidence="6">
    <location>
        <position position="142"/>
    </location>
</feature>
<name>A0A5J5G5H4_9BACL</name>
<dbReference type="SUPFAM" id="SSF54897">
    <property type="entry name" value="Protease propeptides/inhibitors"/>
    <property type="match status" value="1"/>
</dbReference>
<evidence type="ECO:0000256" key="6">
    <source>
        <dbReference type="PROSITE-ProRule" id="PRU01240"/>
    </source>
</evidence>
<dbReference type="InterPro" id="IPR036852">
    <property type="entry name" value="Peptidase_S8/S53_dom_sf"/>
</dbReference>
<comment type="similarity">
    <text evidence="1 6">Belongs to the peptidase S8 family.</text>
</comment>
<accession>A0A5J5G5H4</accession>
<dbReference type="PROSITE" id="PS51892">
    <property type="entry name" value="SUBTILASE"/>
    <property type="match status" value="1"/>
</dbReference>
<dbReference type="EMBL" id="VYKK01000017">
    <property type="protein sequence ID" value="KAA9002427.1"/>
    <property type="molecule type" value="Genomic_DNA"/>
</dbReference>
<dbReference type="PANTHER" id="PTHR43806:SF11">
    <property type="entry name" value="CEREVISIN-RELATED"/>
    <property type="match status" value="1"/>
</dbReference>
<keyword evidence="10" id="KW-1185">Reference proteome</keyword>
<keyword evidence="5 6" id="KW-0720">Serine protease</keyword>
<comment type="caution">
    <text evidence="9">The sequence shown here is derived from an EMBL/GenBank/DDBJ whole genome shotgun (WGS) entry which is preliminary data.</text>
</comment>
<feature type="active site" description="Charge relay system" evidence="6">
    <location>
        <position position="173"/>
    </location>
</feature>
<protein>
    <submittedName>
        <fullName evidence="9">S8 family peptidase</fullName>
    </submittedName>
</protein>
<evidence type="ECO:0000256" key="1">
    <source>
        <dbReference type="ARBA" id="ARBA00011073"/>
    </source>
</evidence>
<dbReference type="Gene3D" id="2.60.40.10">
    <property type="entry name" value="Immunoglobulins"/>
    <property type="match status" value="1"/>
</dbReference>
<evidence type="ECO:0000313" key="9">
    <source>
        <dbReference type="EMBL" id="KAA9002427.1"/>
    </source>
</evidence>
<dbReference type="InterPro" id="IPR036116">
    <property type="entry name" value="FN3_sf"/>
</dbReference>
<dbReference type="GO" id="GO:0046872">
    <property type="term" value="F:metal ion binding"/>
    <property type="evidence" value="ECO:0007669"/>
    <property type="project" value="UniProtKB-KW"/>
</dbReference>
<dbReference type="GO" id="GO:0006508">
    <property type="term" value="P:proteolysis"/>
    <property type="evidence" value="ECO:0007669"/>
    <property type="project" value="UniProtKB-KW"/>
</dbReference>
<dbReference type="InterPro" id="IPR000209">
    <property type="entry name" value="Peptidase_S8/S53_dom"/>
</dbReference>
<dbReference type="InterPro" id="IPR023827">
    <property type="entry name" value="Peptidase_S8_Asp-AS"/>
</dbReference>
<dbReference type="InterPro" id="IPR050131">
    <property type="entry name" value="Peptidase_S8_subtilisin-like"/>
</dbReference>
<dbReference type="Gene3D" id="2.60.120.380">
    <property type="match status" value="1"/>
</dbReference>
<dbReference type="AlphaFoldDB" id="A0A5J5G5H4"/>
<evidence type="ECO:0000256" key="2">
    <source>
        <dbReference type="ARBA" id="ARBA00022670"/>
    </source>
</evidence>
<dbReference type="OrthoDB" id="9798386at2"/>
<dbReference type="InterPro" id="IPR013783">
    <property type="entry name" value="Ig-like_fold"/>
</dbReference>
<dbReference type="InterPro" id="IPR015500">
    <property type="entry name" value="Peptidase_S8_subtilisin-rel"/>
</dbReference>
<feature type="domain" description="Peptidase S8/S53" evidence="8">
    <location>
        <begin position="133"/>
        <end position="379"/>
    </location>
</feature>
<dbReference type="Gene3D" id="3.40.50.200">
    <property type="entry name" value="Peptidase S8/S53 domain"/>
    <property type="match status" value="1"/>
</dbReference>
<dbReference type="PRINTS" id="PR00723">
    <property type="entry name" value="SUBTILISIN"/>
</dbReference>
<evidence type="ECO:0000256" key="7">
    <source>
        <dbReference type="SAM" id="MobiDB-lite"/>
    </source>
</evidence>
<dbReference type="InterPro" id="IPR022398">
    <property type="entry name" value="Peptidase_S8_His-AS"/>
</dbReference>
<dbReference type="Proteomes" id="UP000367750">
    <property type="component" value="Unassembled WGS sequence"/>
</dbReference>
<organism evidence="9 10">
    <name type="scientific">Paenibacillus spiritus</name>
    <dbReference type="NCBI Taxonomy" id="2496557"/>
    <lineage>
        <taxon>Bacteria</taxon>
        <taxon>Bacillati</taxon>
        <taxon>Bacillota</taxon>
        <taxon>Bacilli</taxon>
        <taxon>Bacillales</taxon>
        <taxon>Paenibacillaceae</taxon>
        <taxon>Paenibacillus</taxon>
    </lineage>
</organism>
<feature type="region of interest" description="Disordered" evidence="7">
    <location>
        <begin position="368"/>
        <end position="409"/>
    </location>
</feature>
<dbReference type="InterPro" id="IPR037045">
    <property type="entry name" value="S8pro/Inhibitor_I9_sf"/>
</dbReference>
<reference evidence="9 10" key="1">
    <citation type="submission" date="2019-09" db="EMBL/GenBank/DDBJ databases">
        <title>Bacillus ochoae sp. nov., Paenibacillus whitsoniae sp. nov., Paenibacillus spiritus sp. nov. Isolated from the Mars Exploration Rover during spacecraft assembly.</title>
        <authorList>
            <person name="Seuylemezian A."/>
            <person name="Vaishampayan P."/>
        </authorList>
    </citation>
    <scope>NUCLEOTIDE SEQUENCE [LARGE SCALE GENOMIC DNA]</scope>
    <source>
        <strain evidence="9 10">MER_111</strain>
    </source>
</reference>
<evidence type="ECO:0000313" key="10">
    <source>
        <dbReference type="Proteomes" id="UP000367750"/>
    </source>
</evidence>
<gene>
    <name evidence="9" type="ORF">F4V43_13500</name>
</gene>
<keyword evidence="4 6" id="KW-0378">Hydrolase</keyword>
<proteinExistence type="inferred from homology"/>
<dbReference type="GO" id="GO:0004252">
    <property type="term" value="F:serine-type endopeptidase activity"/>
    <property type="evidence" value="ECO:0007669"/>
    <property type="project" value="UniProtKB-UniRule"/>
</dbReference>
<keyword evidence="2 6" id="KW-0645">Protease</keyword>
<evidence type="ECO:0000256" key="4">
    <source>
        <dbReference type="ARBA" id="ARBA00022801"/>
    </source>
</evidence>
<dbReference type="Gene3D" id="3.30.70.80">
    <property type="entry name" value="Peptidase S8 propeptide/proteinase inhibitor I9"/>
    <property type="match status" value="1"/>
</dbReference>
<sequence>MYFCVYKNWGRGNRLDKKRLFFCILFVCFLIGGFAAPVKTTLAAAETQKDVIVTFKQEINENVLPNSRIKKKHKRLHAVSLKLSNKEIEKYKKDPAVKSIEPDIELKADVQSVSSNNLTEEGIQKNPEGSFTGKNIKIAIVDTGIDLHHQDLKVAGGQSFVSYTSSYDDDHGHGTHVAGIIGALNNGIGIIGQAPDSELYALKALDSDGNGKLSSVISAIEWSIANDMDIINLSLSTDINSVALNEAVNLAYQEGILIVASAGNNGSSNGNQDNIQYPAKYLSVISVGSIDSKNKRSVFSATGPSLEVMAPGEEIHSAYINNSYSTISGTSVATSFVTGMLAQMKEEHPNLNNKELREILDRNAMDLGETGRDNQYGYGLAQLGESPNPNPTLPETEDKDQNSTTKDGSVKVSLAPWQVAVSGNSPTGRTYGITWVTDHIVLKTARSSTNYEQVCNLSVSELVPDPTKFKTLDKASWSDSNLYVEFTTTFGVRYKTFVNPLAPINVSPGNSYSPPIIPIDTPPTLMWKLQSNDAVQTAYQVVVESSNHVPLYDSKWVSSSNTNFTLPSGILKEGSLYYWRVSIRNEKGEPMPFSNYFFFRTNYKPYASFTSYNDGQELTNNSSINLTWSYSDSNGSEQQQNYYQIQASRDNWSSVAFDSGKLIGSSKSYSINKLEAGAWSFRVFVSDGLDWSTPSFRTNLIVPDIAEPNNTIEQAYSLITSNMEGFLINSATDVDYFSFKASLSEREKVVLDVPSGKDYDIYIYNKDQKLITSGILGTGITEEVFFKVEAGQTYFIKVVGYKGAYSLADAYSLTVDKAGSAIYEYHYDPLGRIDYVIIDGKSRIEYIYDNNGNLTQVKTPLKVSK</sequence>
<dbReference type="PROSITE" id="PS00137">
    <property type="entry name" value="SUBTILASE_HIS"/>
    <property type="match status" value="1"/>
</dbReference>
<evidence type="ECO:0000256" key="5">
    <source>
        <dbReference type="ARBA" id="ARBA00022825"/>
    </source>
</evidence>
<dbReference type="SUPFAM" id="SSF89260">
    <property type="entry name" value="Collagen-binding domain"/>
    <property type="match status" value="1"/>
</dbReference>
<keyword evidence="3" id="KW-0479">Metal-binding</keyword>
<evidence type="ECO:0000259" key="8">
    <source>
        <dbReference type="Pfam" id="PF00082"/>
    </source>
</evidence>
<dbReference type="Pfam" id="PF25788">
    <property type="entry name" value="Ig_Rha78A_N"/>
    <property type="match status" value="1"/>
</dbReference>
<dbReference type="InterPro" id="IPR034202">
    <property type="entry name" value="Subtilisin_Carlsberg-like"/>
</dbReference>
<dbReference type="CDD" id="cd07477">
    <property type="entry name" value="Peptidases_S8_Subtilisin_subset"/>
    <property type="match status" value="1"/>
</dbReference>
<feature type="active site" description="Charge relay system" evidence="6">
    <location>
        <position position="331"/>
    </location>
</feature>
<dbReference type="Pfam" id="PF00082">
    <property type="entry name" value="Peptidase_S8"/>
    <property type="match status" value="1"/>
</dbReference>
<dbReference type="SUPFAM" id="SSF52743">
    <property type="entry name" value="Subtilisin-like"/>
    <property type="match status" value="1"/>
</dbReference>
<dbReference type="PANTHER" id="PTHR43806">
    <property type="entry name" value="PEPTIDASE S8"/>
    <property type="match status" value="1"/>
</dbReference>
<dbReference type="SUPFAM" id="SSF49265">
    <property type="entry name" value="Fibronectin type III"/>
    <property type="match status" value="1"/>
</dbReference>